<feature type="compositionally biased region" description="Acidic residues" evidence="1">
    <location>
        <begin position="1"/>
        <end position="10"/>
    </location>
</feature>
<sequence>MQRENPDEDAAWQAIVDNYGDRVELDPEPPPEPEPDEPEDLSDADTGADGDDDEDEVPAYDRFVPEDPPPVPIPPFDRLLAWLGVFGSPTVLLVFLISGLSMPGWLGWLLVGGFVAGFCYLVIRMPGSPRDPWDDGARV</sequence>
<accession>A0A7J5DU63</accession>
<evidence type="ECO:0000313" key="4">
    <source>
        <dbReference type="Proteomes" id="UP000449906"/>
    </source>
</evidence>
<keyword evidence="2" id="KW-0812">Transmembrane</keyword>
<evidence type="ECO:0000256" key="2">
    <source>
        <dbReference type="SAM" id="Phobius"/>
    </source>
</evidence>
<feature type="compositionally biased region" description="Acidic residues" evidence="1">
    <location>
        <begin position="26"/>
        <end position="58"/>
    </location>
</feature>
<feature type="region of interest" description="Disordered" evidence="1">
    <location>
        <begin position="1"/>
        <end position="69"/>
    </location>
</feature>
<feature type="transmembrane region" description="Helical" evidence="2">
    <location>
        <begin position="79"/>
        <end position="99"/>
    </location>
</feature>
<dbReference type="RefSeq" id="WP_151580878.1">
    <property type="nucleotide sequence ID" value="NZ_CP182503.1"/>
</dbReference>
<organism evidence="3 4">
    <name type="scientific">Nocardioides simplex</name>
    <name type="common">Arthrobacter simplex</name>
    <dbReference type="NCBI Taxonomy" id="2045"/>
    <lineage>
        <taxon>Bacteria</taxon>
        <taxon>Bacillati</taxon>
        <taxon>Actinomycetota</taxon>
        <taxon>Actinomycetes</taxon>
        <taxon>Propionibacteriales</taxon>
        <taxon>Nocardioidaceae</taxon>
        <taxon>Pimelobacter</taxon>
    </lineage>
</organism>
<dbReference type="EMBL" id="WBVM01000002">
    <property type="protein sequence ID" value="KAB2808765.1"/>
    <property type="molecule type" value="Genomic_DNA"/>
</dbReference>
<evidence type="ECO:0000313" key="3">
    <source>
        <dbReference type="EMBL" id="KAB2808765.1"/>
    </source>
</evidence>
<protein>
    <submittedName>
        <fullName evidence="3">Uncharacterized protein</fullName>
    </submittedName>
</protein>
<gene>
    <name evidence="3" type="ORF">F9L07_16810</name>
</gene>
<keyword evidence="2" id="KW-0472">Membrane</keyword>
<comment type="caution">
    <text evidence="3">The sequence shown here is derived from an EMBL/GenBank/DDBJ whole genome shotgun (WGS) entry which is preliminary data.</text>
</comment>
<feature type="transmembrane region" description="Helical" evidence="2">
    <location>
        <begin position="105"/>
        <end position="123"/>
    </location>
</feature>
<proteinExistence type="predicted"/>
<dbReference type="AlphaFoldDB" id="A0A7J5DU63"/>
<dbReference type="Proteomes" id="UP000449906">
    <property type="component" value="Unassembled WGS sequence"/>
</dbReference>
<name>A0A7J5DU63_NOCSI</name>
<reference evidence="3 4" key="1">
    <citation type="submission" date="2019-09" db="EMBL/GenBank/DDBJ databases">
        <title>Pimelobacter sp. isolated from Paulinella.</title>
        <authorList>
            <person name="Jeong S.E."/>
        </authorList>
    </citation>
    <scope>NUCLEOTIDE SEQUENCE [LARGE SCALE GENOMIC DNA]</scope>
    <source>
        <strain evidence="3 4">Pch-N</strain>
    </source>
</reference>
<keyword evidence="2" id="KW-1133">Transmembrane helix</keyword>
<evidence type="ECO:0000256" key="1">
    <source>
        <dbReference type="SAM" id="MobiDB-lite"/>
    </source>
</evidence>